<sequence length="69" mass="7838">MFVAQYLLCLGLSCVVVEYQNWQVFKDKESCEAKTEETILEVVALLYATNIKVAAIRCVDKSNSNVKYN</sequence>
<name>A0A6J5NMQ7_9CAUD</name>
<dbReference type="EMBL" id="LR797016">
    <property type="protein sequence ID" value="CAB4181843.1"/>
    <property type="molecule type" value="Genomic_DNA"/>
</dbReference>
<evidence type="ECO:0000313" key="2">
    <source>
        <dbReference type="EMBL" id="CAB4181843.1"/>
    </source>
</evidence>
<protein>
    <submittedName>
        <fullName evidence="1">Uncharacterized protein</fullName>
    </submittedName>
</protein>
<proteinExistence type="predicted"/>
<reference evidence="1" key="1">
    <citation type="submission" date="2020-04" db="EMBL/GenBank/DDBJ databases">
        <authorList>
            <person name="Chiriac C."/>
            <person name="Salcher M."/>
            <person name="Ghai R."/>
            <person name="Kavagutti S V."/>
        </authorList>
    </citation>
    <scope>NUCLEOTIDE SEQUENCE</scope>
</reference>
<organism evidence="1">
    <name type="scientific">uncultured Caudovirales phage</name>
    <dbReference type="NCBI Taxonomy" id="2100421"/>
    <lineage>
        <taxon>Viruses</taxon>
        <taxon>Duplodnaviria</taxon>
        <taxon>Heunggongvirae</taxon>
        <taxon>Uroviricota</taxon>
        <taxon>Caudoviricetes</taxon>
        <taxon>Peduoviridae</taxon>
        <taxon>Maltschvirus</taxon>
        <taxon>Maltschvirus maltsch</taxon>
    </lineage>
</organism>
<accession>A0A6J5NMQ7</accession>
<dbReference type="EMBL" id="LR796635">
    <property type="protein sequence ID" value="CAB4156584.1"/>
    <property type="molecule type" value="Genomic_DNA"/>
</dbReference>
<gene>
    <name evidence="2" type="ORF">UFOVP1067_74</name>
    <name evidence="1" type="ORF">UFOVP662_74</name>
</gene>
<evidence type="ECO:0000313" key="1">
    <source>
        <dbReference type="EMBL" id="CAB4156584.1"/>
    </source>
</evidence>